<evidence type="ECO:0000256" key="4">
    <source>
        <dbReference type="ARBA" id="ARBA00022670"/>
    </source>
</evidence>
<dbReference type="InterPro" id="IPR003961">
    <property type="entry name" value="FN3_dom"/>
</dbReference>
<dbReference type="GO" id="GO:0006508">
    <property type="term" value="P:proteolysis"/>
    <property type="evidence" value="ECO:0007669"/>
    <property type="project" value="UniProtKB-KW"/>
</dbReference>
<dbReference type="InterPro" id="IPR013783">
    <property type="entry name" value="Ig-like_fold"/>
</dbReference>
<dbReference type="PROSITE" id="PS00138">
    <property type="entry name" value="SUBTILASE_SER"/>
    <property type="match status" value="1"/>
</dbReference>
<dbReference type="InterPro" id="IPR036852">
    <property type="entry name" value="Peptidase_S8/S53_dom_sf"/>
</dbReference>
<evidence type="ECO:0000256" key="1">
    <source>
        <dbReference type="ARBA" id="ARBA00004613"/>
    </source>
</evidence>
<dbReference type="InterPro" id="IPR000209">
    <property type="entry name" value="Peptidase_S8/S53_dom"/>
</dbReference>
<dbReference type="Gene3D" id="2.60.40.1220">
    <property type="match status" value="1"/>
</dbReference>
<dbReference type="PROSITE" id="PS50853">
    <property type="entry name" value="FN3"/>
    <property type="match status" value="1"/>
</dbReference>
<dbReference type="InterPro" id="IPR032812">
    <property type="entry name" value="SbsA_Ig"/>
</dbReference>
<dbReference type="PANTHER" id="PTHR43806:SF11">
    <property type="entry name" value="CEREVISIN-RELATED"/>
    <property type="match status" value="1"/>
</dbReference>
<keyword evidence="7 10" id="KW-0720">Serine protease</keyword>
<gene>
    <name evidence="13" type="ORF">DLJ46_02285</name>
</gene>
<dbReference type="GO" id="GO:0005576">
    <property type="term" value="C:extracellular region"/>
    <property type="evidence" value="ECO:0007669"/>
    <property type="project" value="UniProtKB-SubCell"/>
</dbReference>
<feature type="active site" description="Charge relay system" evidence="10">
    <location>
        <position position="233"/>
    </location>
</feature>
<dbReference type="Gene3D" id="2.40.128.340">
    <property type="match status" value="1"/>
</dbReference>
<evidence type="ECO:0000313" key="14">
    <source>
        <dbReference type="Proteomes" id="UP000245683"/>
    </source>
</evidence>
<dbReference type="InterPro" id="IPR023828">
    <property type="entry name" value="Peptidase_S8_Ser-AS"/>
</dbReference>
<dbReference type="Gene3D" id="2.130.10.130">
    <property type="entry name" value="Integrin alpha, N-terminal"/>
    <property type="match status" value="1"/>
</dbReference>
<comment type="caution">
    <text evidence="13">The sequence shown here is derived from an EMBL/GenBank/DDBJ whole genome shotgun (WGS) entry which is preliminary data.</text>
</comment>
<dbReference type="Gene3D" id="2.60.40.10">
    <property type="entry name" value="Immunoglobulins"/>
    <property type="match status" value="1"/>
</dbReference>
<keyword evidence="4 10" id="KW-0645">Protease</keyword>
<evidence type="ECO:0000256" key="6">
    <source>
        <dbReference type="ARBA" id="ARBA00022801"/>
    </source>
</evidence>
<proteinExistence type="inferred from homology"/>
<dbReference type="InterPro" id="IPR023827">
    <property type="entry name" value="Peptidase_S8_Asp-AS"/>
</dbReference>
<evidence type="ECO:0000256" key="11">
    <source>
        <dbReference type="RuleBase" id="RU003355"/>
    </source>
</evidence>
<dbReference type="InterPro" id="IPR050131">
    <property type="entry name" value="Peptidase_S8_subtilisin-like"/>
</dbReference>
<dbReference type="Gene3D" id="3.40.50.200">
    <property type="entry name" value="Peptidase S8/S53 domain"/>
    <property type="match status" value="1"/>
</dbReference>
<feature type="active site" description="Charge relay system" evidence="10">
    <location>
        <position position="200"/>
    </location>
</feature>
<accession>A0A317KGW9</accession>
<dbReference type="CDD" id="cd00063">
    <property type="entry name" value="FN3"/>
    <property type="match status" value="1"/>
</dbReference>
<dbReference type="CDD" id="cd07484">
    <property type="entry name" value="Peptidases_S8_Thermitase_like"/>
    <property type="match status" value="1"/>
</dbReference>
<dbReference type="InterPro" id="IPR014755">
    <property type="entry name" value="Cu-Rt/internalin_Ig-like"/>
</dbReference>
<dbReference type="EMBL" id="QGSV01000058">
    <property type="protein sequence ID" value="PWU52823.1"/>
    <property type="molecule type" value="Genomic_DNA"/>
</dbReference>
<evidence type="ECO:0000256" key="3">
    <source>
        <dbReference type="ARBA" id="ARBA00022525"/>
    </source>
</evidence>
<feature type="active site" description="Charge relay system" evidence="10">
    <location>
        <position position="387"/>
    </location>
</feature>
<keyword evidence="6 10" id="KW-0378">Hydrolase</keyword>
<keyword evidence="9" id="KW-0119">Carbohydrate metabolism</keyword>
<dbReference type="Gene3D" id="2.60.120.380">
    <property type="match status" value="1"/>
</dbReference>
<dbReference type="PANTHER" id="PTHR43806">
    <property type="entry name" value="PEPTIDASE S8"/>
    <property type="match status" value="1"/>
</dbReference>
<evidence type="ECO:0000259" key="12">
    <source>
        <dbReference type="PROSITE" id="PS50853"/>
    </source>
</evidence>
<dbReference type="PROSITE" id="PS51892">
    <property type="entry name" value="SUBTILASE"/>
    <property type="match status" value="1"/>
</dbReference>
<dbReference type="Pfam" id="PF13205">
    <property type="entry name" value="Big_5"/>
    <property type="match status" value="1"/>
</dbReference>
<dbReference type="InterPro" id="IPR013517">
    <property type="entry name" value="FG-GAP"/>
</dbReference>
<dbReference type="PRINTS" id="PR00723">
    <property type="entry name" value="SUBTILISIN"/>
</dbReference>
<dbReference type="InterPro" id="IPR034084">
    <property type="entry name" value="Thermitase-like_dom"/>
</dbReference>
<keyword evidence="5" id="KW-0732">Signal</keyword>
<keyword evidence="9" id="KW-0624">Polysaccharide degradation</keyword>
<dbReference type="Proteomes" id="UP000245683">
    <property type="component" value="Unassembled WGS sequence"/>
</dbReference>
<evidence type="ECO:0000256" key="10">
    <source>
        <dbReference type="PROSITE-ProRule" id="PRU01240"/>
    </source>
</evidence>
<evidence type="ECO:0000256" key="9">
    <source>
        <dbReference type="ARBA" id="ARBA00023326"/>
    </source>
</evidence>
<organism evidence="13 14">
    <name type="scientific">Micromonospora globispora</name>
    <dbReference type="NCBI Taxonomy" id="1450148"/>
    <lineage>
        <taxon>Bacteria</taxon>
        <taxon>Bacillati</taxon>
        <taxon>Actinomycetota</taxon>
        <taxon>Actinomycetes</taxon>
        <taxon>Micromonosporales</taxon>
        <taxon>Micromonosporaceae</taxon>
        <taxon>Micromonospora</taxon>
    </lineage>
</organism>
<sequence>MAGAAAPPLEDCKRPQAGAIGCGLLHPLITGVSLPLRRSAVAALALAVTGAIVPSGYFAYAAQSPDHTFSAKQLPRPERSRDVKERDFDPNAVLVRFKPDATRSAKDRVLSRRDVRASSEVAGTGWVKVRGESSAVDLSRSLRKDPAVASVSLDYKRKATVAPNDPAYVDGDQSYLNTVRLPQAWDRTKGSTSQIIAVVDTGVNTAHPDLTGRTVAGYNAITPGASPADDNGHGTMVAGIAAANTNNGIGVAGAAWTARIMPVKVLDADGSGNDSDVAEGIVWAADHGAKIINMSLGGPDESSVLHDAVVYATGKGAVIVVAAGNEGDGRAQYPASYPEVISVAATDATGKLTDFSSYGDWIDVAAPGTGIVSTGLGSDYYIGDGTSFSAPIVSGAAALVRTLYPSLTPSQVLSVICKTARDAGPRGIDPYYGWGVLDAYAAVGGSWTTDFPAPSLGANEPNDVPARAVAFSGSTTGTIGAEGDVDWFKFTTDGLKAVDVTVTPPAYDGNRYQNLDAMVAVYDSNLRLVGESDVAPPGGAEKVSAKIGAGTYYVSVRNYNGAADTRSYTLSLATAPAPMFGAYQSSRTGSWPETVAIGDVTGDGRNDVVLATGYYFDAVNDYKLFVYAQKPDGTLDVPVKYATGLQYSDNAGLTLLDATGDGKLDVALATKAGVEIFRQTDAGTLESTGAVAGTSGSQAVTAGDMDGDGDSDLVASATGGIKLLTQETDHTFTVSSVTSDNTGELEVGDVDGDGRADVVGLGSNMVRVWHHTDAGWNLTEHPTGSIWGTNGIEVADVSGDGRADVVASISGNRPNSFLAVYRQNTTGGLDAPQMVAVADIPEPVEAADVNGDGRTDVVAAHGGWNTLSALPQQVDGSLGAPAVSPIPYASHYNPQGLALGDIDGDKRVDAVIADYNNGLVVLHNGAEPSPVGEQGWVQDVSPADFATGVPIAAKPTVTFARDVDPASVTSSTVRLVNGKTGAAAVADVSVSGNTVTVSATAALQDNTPYRITVSGLKDSSGAAQTEKFSTTFRTVDLAPPAVGNLMAVGAFQAATLTWTLPAITDLDQVIVRSAAGTTAPSSATSGTAVYAGTGTSVTATGLVAGTTYTFRVWVRDRSGLYSAGPTVQLLGTGATITSNVTALTYGGTVTITGALTRKDTGAGLAGQPVQLYGKYKGTSSYTLIATVTSGTNGALTYSHKPAKGVSYEWLYRGSTAYTGSVSSLRTVTVATLVTATLSKTSFALGGTVTLSGSVSPNHSGQTVYLQRLVSGSWQNVTSRTLSSSSTYAFSIKPTSKGTYYYRVYKPADTDHAAGFSPQRSFKVY</sequence>
<protein>
    <recommendedName>
        <fullName evidence="12">Fibronectin type-III domain-containing protein</fullName>
    </recommendedName>
</protein>
<evidence type="ECO:0000256" key="5">
    <source>
        <dbReference type="ARBA" id="ARBA00022729"/>
    </source>
</evidence>
<dbReference type="Pfam" id="PF00082">
    <property type="entry name" value="Peptidase_S8"/>
    <property type="match status" value="1"/>
</dbReference>
<evidence type="ECO:0000256" key="8">
    <source>
        <dbReference type="ARBA" id="ARBA00023295"/>
    </source>
</evidence>
<comment type="subcellular location">
    <subcellularLocation>
        <location evidence="1">Secreted</location>
    </subcellularLocation>
</comment>
<keyword evidence="3" id="KW-0964">Secreted</keyword>
<dbReference type="SUPFAM" id="SSF69318">
    <property type="entry name" value="Integrin alpha N-terminal domain"/>
    <property type="match status" value="2"/>
</dbReference>
<dbReference type="PROSITE" id="PS00136">
    <property type="entry name" value="SUBTILASE_ASP"/>
    <property type="match status" value="1"/>
</dbReference>
<dbReference type="InterPro" id="IPR028994">
    <property type="entry name" value="Integrin_alpha_N"/>
</dbReference>
<dbReference type="SMART" id="SM00060">
    <property type="entry name" value="FN3"/>
    <property type="match status" value="1"/>
</dbReference>
<dbReference type="InterPro" id="IPR015500">
    <property type="entry name" value="Peptidase_S8_subtilisin-rel"/>
</dbReference>
<comment type="similarity">
    <text evidence="2 10 11">Belongs to the peptidase S8 family.</text>
</comment>
<dbReference type="GO" id="GO:0016798">
    <property type="term" value="F:hydrolase activity, acting on glycosyl bonds"/>
    <property type="evidence" value="ECO:0007669"/>
    <property type="project" value="UniProtKB-KW"/>
</dbReference>
<dbReference type="InterPro" id="IPR036116">
    <property type="entry name" value="FN3_sf"/>
</dbReference>
<dbReference type="SUPFAM" id="SSF49265">
    <property type="entry name" value="Fibronectin type III"/>
    <property type="match status" value="1"/>
</dbReference>
<name>A0A317KGW9_9ACTN</name>
<evidence type="ECO:0000256" key="7">
    <source>
        <dbReference type="ARBA" id="ARBA00022825"/>
    </source>
</evidence>
<dbReference type="PROSITE" id="PS00137">
    <property type="entry name" value="SUBTILASE_HIS"/>
    <property type="match status" value="1"/>
</dbReference>
<dbReference type="OrthoDB" id="5240330at2"/>
<keyword evidence="8" id="KW-0326">Glycosidase</keyword>
<dbReference type="SUPFAM" id="SSF52743">
    <property type="entry name" value="Subtilisin-like"/>
    <property type="match status" value="1"/>
</dbReference>
<evidence type="ECO:0000256" key="2">
    <source>
        <dbReference type="ARBA" id="ARBA00011073"/>
    </source>
</evidence>
<dbReference type="GO" id="GO:0004252">
    <property type="term" value="F:serine-type endopeptidase activity"/>
    <property type="evidence" value="ECO:0007669"/>
    <property type="project" value="UniProtKB-UniRule"/>
</dbReference>
<dbReference type="Pfam" id="PF13517">
    <property type="entry name" value="FG-GAP_3"/>
    <property type="match status" value="3"/>
</dbReference>
<keyword evidence="14" id="KW-1185">Reference proteome</keyword>
<dbReference type="InterPro" id="IPR022398">
    <property type="entry name" value="Peptidase_S8_His-AS"/>
</dbReference>
<feature type="domain" description="Fibronectin type-III" evidence="12">
    <location>
        <begin position="1038"/>
        <end position="1135"/>
    </location>
</feature>
<evidence type="ECO:0000313" key="13">
    <source>
        <dbReference type="EMBL" id="PWU52823.1"/>
    </source>
</evidence>
<dbReference type="GO" id="GO:0000272">
    <property type="term" value="P:polysaccharide catabolic process"/>
    <property type="evidence" value="ECO:0007669"/>
    <property type="project" value="UniProtKB-KW"/>
</dbReference>
<reference evidence="14" key="1">
    <citation type="submission" date="2018-05" db="EMBL/GenBank/DDBJ databases">
        <title>Micromonospora globispora sp. nov. and Micromonospora rugosa sp. nov., isolated from marine sediment.</title>
        <authorList>
            <person name="Carro L."/>
            <person name="Aysel V."/>
            <person name="Cetin D."/>
            <person name="Igual J.M."/>
            <person name="Klenk H.-P."/>
            <person name="Trujillo M.E."/>
            <person name="Sahin N."/>
        </authorList>
    </citation>
    <scope>NUCLEOTIDE SEQUENCE [LARGE SCALE GENOMIC DNA]</scope>
    <source>
        <strain evidence="14">S2904</strain>
    </source>
</reference>